<organism evidence="6 7">
    <name type="scientific">Propionispora vibrioides</name>
    <dbReference type="NCBI Taxonomy" id="112903"/>
    <lineage>
        <taxon>Bacteria</taxon>
        <taxon>Bacillati</taxon>
        <taxon>Bacillota</taxon>
        <taxon>Negativicutes</taxon>
        <taxon>Selenomonadales</taxon>
        <taxon>Sporomusaceae</taxon>
        <taxon>Propionispora</taxon>
    </lineage>
</organism>
<dbReference type="CDD" id="cd18809">
    <property type="entry name" value="SF1_C_RecD"/>
    <property type="match status" value="1"/>
</dbReference>
<evidence type="ECO:0000313" key="7">
    <source>
        <dbReference type="Proteomes" id="UP000198847"/>
    </source>
</evidence>
<dbReference type="Gene3D" id="1.10.10.2220">
    <property type="match status" value="1"/>
</dbReference>
<dbReference type="EC" id="5.6.2.3" evidence="3"/>
<dbReference type="InterPro" id="IPR055446">
    <property type="entry name" value="RecD2_N_OB"/>
</dbReference>
<dbReference type="SUPFAM" id="SSF52540">
    <property type="entry name" value="P-loop containing nucleoside triphosphate hydrolases"/>
    <property type="match status" value="1"/>
</dbReference>
<dbReference type="InterPro" id="IPR006345">
    <property type="entry name" value="RecD2"/>
</dbReference>
<dbReference type="Gene3D" id="2.30.30.940">
    <property type="match status" value="1"/>
</dbReference>
<dbReference type="Pfam" id="PF14490">
    <property type="entry name" value="HHH_RecD2"/>
    <property type="match status" value="1"/>
</dbReference>
<comment type="similarity">
    <text evidence="3">Belongs to the RecD family. RecD2 subfamily.</text>
</comment>
<dbReference type="GO" id="GO:0017116">
    <property type="term" value="F:single-stranded DNA helicase activity"/>
    <property type="evidence" value="ECO:0007669"/>
    <property type="project" value="TreeGrafter"/>
</dbReference>
<dbReference type="GO" id="GO:0006281">
    <property type="term" value="P:DNA repair"/>
    <property type="evidence" value="ECO:0007669"/>
    <property type="project" value="InterPro"/>
</dbReference>
<dbReference type="GO" id="GO:0005524">
    <property type="term" value="F:ATP binding"/>
    <property type="evidence" value="ECO:0007669"/>
    <property type="project" value="UniProtKB-UniRule"/>
</dbReference>
<comment type="function">
    <text evidence="3">DNA-dependent ATPase and ATP-dependent 5'-3' DNA helicase. Has no activity on blunt DNA or DNA with 3'-overhangs, requires at least 10 bases of 5'-ssDNA for helicase activity.</text>
</comment>
<comment type="catalytic activity">
    <reaction evidence="3">
        <text>ATP + H2O = ADP + phosphate + H(+)</text>
        <dbReference type="Rhea" id="RHEA:13065"/>
        <dbReference type="ChEBI" id="CHEBI:15377"/>
        <dbReference type="ChEBI" id="CHEBI:15378"/>
        <dbReference type="ChEBI" id="CHEBI:30616"/>
        <dbReference type="ChEBI" id="CHEBI:43474"/>
        <dbReference type="ChEBI" id="CHEBI:456216"/>
        <dbReference type="EC" id="5.6.2.3"/>
    </reaction>
</comment>
<dbReference type="InterPro" id="IPR027417">
    <property type="entry name" value="P-loop_NTPase"/>
</dbReference>
<name>A0A1H8RZA3_9FIRM</name>
<dbReference type="STRING" id="112903.SAMN04490178_104128"/>
<dbReference type="InterPro" id="IPR029493">
    <property type="entry name" value="RecD2-like_HHH"/>
</dbReference>
<dbReference type="CDD" id="cd17933">
    <property type="entry name" value="DEXSc_RecD-like"/>
    <property type="match status" value="1"/>
</dbReference>
<dbReference type="InterPro" id="IPR010994">
    <property type="entry name" value="RuvA_2-like"/>
</dbReference>
<keyword evidence="3" id="KW-0413">Isomerase</keyword>
<dbReference type="InterPro" id="IPR027785">
    <property type="entry name" value="UvrD-like_helicase_C"/>
</dbReference>
<protein>
    <recommendedName>
        <fullName evidence="3">ATP-dependent RecD2 DNA helicase</fullName>
        <ecNumber evidence="3">5.6.2.3</ecNumber>
    </recommendedName>
    <alternativeName>
        <fullName evidence="3">DNA 5'-3' helicase subunit RecD2</fullName>
    </alternativeName>
</protein>
<dbReference type="Pfam" id="PF23139">
    <property type="entry name" value="OB_YrrC"/>
    <property type="match status" value="1"/>
</dbReference>
<evidence type="ECO:0000256" key="3">
    <source>
        <dbReference type="HAMAP-Rule" id="MF_01488"/>
    </source>
</evidence>
<dbReference type="EMBL" id="FODY01000004">
    <property type="protein sequence ID" value="SEO71458.1"/>
    <property type="molecule type" value="Genomic_DNA"/>
</dbReference>
<dbReference type="InterPro" id="IPR003593">
    <property type="entry name" value="AAA+_ATPase"/>
</dbReference>
<dbReference type="NCBIfam" id="TIGR01448">
    <property type="entry name" value="recD_rel"/>
    <property type="match status" value="1"/>
</dbReference>
<keyword evidence="7" id="KW-1185">Reference proteome</keyword>
<dbReference type="HAMAP" id="MF_01488">
    <property type="entry name" value="RecD2"/>
    <property type="match status" value="1"/>
</dbReference>
<keyword evidence="3" id="KW-0378">Hydrolase</keyword>
<dbReference type="Gene3D" id="3.40.50.300">
    <property type="entry name" value="P-loop containing nucleotide triphosphate hydrolases"/>
    <property type="match status" value="2"/>
</dbReference>
<dbReference type="GO" id="GO:0043139">
    <property type="term" value="F:5'-3' DNA helicase activity"/>
    <property type="evidence" value="ECO:0007669"/>
    <property type="project" value="UniProtKB-UniRule"/>
</dbReference>
<evidence type="ECO:0000256" key="2">
    <source>
        <dbReference type="ARBA" id="ARBA00022840"/>
    </source>
</evidence>
<dbReference type="GO" id="GO:0009338">
    <property type="term" value="C:exodeoxyribonuclease V complex"/>
    <property type="evidence" value="ECO:0007669"/>
    <property type="project" value="TreeGrafter"/>
</dbReference>
<dbReference type="Proteomes" id="UP000198847">
    <property type="component" value="Unassembled WGS sequence"/>
</dbReference>
<feature type="domain" description="Helix-hairpin-helix DNA-binding motif class 1" evidence="4">
    <location>
        <begin position="118"/>
        <end position="137"/>
    </location>
</feature>
<reference evidence="6 7" key="1">
    <citation type="submission" date="2016-10" db="EMBL/GenBank/DDBJ databases">
        <authorList>
            <person name="de Groot N.N."/>
        </authorList>
    </citation>
    <scope>NUCLEOTIDE SEQUENCE [LARGE SCALE GENOMIC DNA]</scope>
    <source>
        <strain evidence="6 7">DSM 13305</strain>
    </source>
</reference>
<evidence type="ECO:0000259" key="4">
    <source>
        <dbReference type="SMART" id="SM00278"/>
    </source>
</evidence>
<dbReference type="GO" id="GO:0003677">
    <property type="term" value="F:DNA binding"/>
    <property type="evidence" value="ECO:0007669"/>
    <property type="project" value="UniProtKB-UniRule"/>
</dbReference>
<dbReference type="AlphaFoldDB" id="A0A1H8RZA3"/>
<dbReference type="Pfam" id="PF18335">
    <property type="entry name" value="SH3_13"/>
    <property type="match status" value="1"/>
</dbReference>
<dbReference type="Pfam" id="PF13604">
    <property type="entry name" value="AAA_30"/>
    <property type="match status" value="1"/>
</dbReference>
<evidence type="ECO:0000259" key="5">
    <source>
        <dbReference type="SMART" id="SM00382"/>
    </source>
</evidence>
<evidence type="ECO:0000313" key="6">
    <source>
        <dbReference type="EMBL" id="SEO71458.1"/>
    </source>
</evidence>
<dbReference type="Pfam" id="PF13538">
    <property type="entry name" value="UvrD_C_2"/>
    <property type="match status" value="1"/>
</dbReference>
<dbReference type="GO" id="GO:0006310">
    <property type="term" value="P:DNA recombination"/>
    <property type="evidence" value="ECO:0007669"/>
    <property type="project" value="InterPro"/>
</dbReference>
<dbReference type="PANTHER" id="PTHR43788:SF6">
    <property type="entry name" value="DNA HELICASE B"/>
    <property type="match status" value="1"/>
</dbReference>
<feature type="domain" description="Helix-hairpin-helix DNA-binding motif class 1" evidence="4">
    <location>
        <begin position="182"/>
        <end position="201"/>
    </location>
</feature>
<accession>A0A1H8RZA3</accession>
<keyword evidence="3" id="KW-0238">DNA-binding</keyword>
<gene>
    <name evidence="3" type="primary">recD2</name>
    <name evidence="6" type="ORF">SAMN04490178_104128</name>
</gene>
<feature type="domain" description="Helix-hairpin-helix DNA-binding motif class 1" evidence="4">
    <location>
        <begin position="83"/>
        <end position="104"/>
    </location>
</feature>
<dbReference type="GO" id="GO:0016887">
    <property type="term" value="F:ATP hydrolysis activity"/>
    <property type="evidence" value="ECO:0007669"/>
    <property type="project" value="RHEA"/>
</dbReference>
<dbReference type="SUPFAM" id="SSF47781">
    <property type="entry name" value="RuvA domain 2-like"/>
    <property type="match status" value="1"/>
</dbReference>
<keyword evidence="1 3" id="KW-0547">Nucleotide-binding</keyword>
<dbReference type="RefSeq" id="WP_091744475.1">
    <property type="nucleotide sequence ID" value="NZ_FODY01000004.1"/>
</dbReference>
<dbReference type="SMART" id="SM00382">
    <property type="entry name" value="AAA"/>
    <property type="match status" value="1"/>
</dbReference>
<proteinExistence type="inferred from homology"/>
<dbReference type="OrthoDB" id="9803432at2"/>
<dbReference type="InterPro" id="IPR050534">
    <property type="entry name" value="Coronavir_polyprotein_1ab"/>
</dbReference>
<dbReference type="InterPro" id="IPR041451">
    <property type="entry name" value="RecD2_SH13"/>
</dbReference>
<dbReference type="Pfam" id="PF14520">
    <property type="entry name" value="HHH_5"/>
    <property type="match status" value="1"/>
</dbReference>
<dbReference type="PANTHER" id="PTHR43788">
    <property type="entry name" value="DNA2/NAM7 HELICASE FAMILY MEMBER"/>
    <property type="match status" value="1"/>
</dbReference>
<dbReference type="Gene3D" id="1.10.150.20">
    <property type="entry name" value="5' to 3' exonuclease, C-terminal subdomain"/>
    <property type="match status" value="1"/>
</dbReference>
<sequence>MEKLEGIVETITFQSEDGSFSVLKLKPLEGRTTVAVVGAISSPLVGEQLELSGEWVEHARFGRQFKVGSCKRVAPTDVKGLERFLASGAIKGIGPAMAARLVKSFGLKVLEVIEFAPHRLVEVEGIGSKKAEMIRASFGEQSEMRELMLFLESHGVTGAYAAKIYAQYGSFSVEVLQDNPYRLAAEVDGIGFRTADQIARSLGVEKNHTDRLTAGIDFALLQTAQAGHCCVPEELLVQETAKLLLADSAEIAVHLASLIKGGRLCTEDFHGMVLIYPQYLYYAEKRVAARLLELKDKAKQAPHSDFSQIVTDWESAAAIQLAPAQRQAIEAALEHGVLTLTGGPGTGKTTVVKGILAVLEQAGFKILLGAPTGRAAKRLAETTGREASTVHRLLEATGGAEGAPLFARDEDNPLDADVVIIDEVSMMDIALMGYFLRAVPDGCRVILVGDVDQLPAVGPGSVLKDILRSGSVPVVRLTEVFRQAGESMIVLNAHRINKGQPPDVTSSLEFQFIEMASSELTAQKIVDLCCRQLPEEGYDALQEVQVLAPMHRLDCGVENLNKLLQQALNPRQEGKEEINGLHQSIREGDKVMQTRNNYIKGVFNGDIGYVAAVEEGRVRVRYPEHEVVYEHGEVDELKLSYAMSVHKSQGSEYPVVVMPLVPGHHIMLQRNLLYTAVTRAKERVVLLGTKAALHTALANDRTKKRYSLLAERLRGETLC</sequence>
<feature type="binding site" evidence="3">
    <location>
        <begin position="345"/>
        <end position="349"/>
    </location>
    <ligand>
        <name>ATP</name>
        <dbReference type="ChEBI" id="CHEBI:30616"/>
    </ligand>
</feature>
<dbReference type="InterPro" id="IPR003583">
    <property type="entry name" value="Hlx-hairpin-Hlx_DNA-bd_motif"/>
</dbReference>
<evidence type="ECO:0000256" key="1">
    <source>
        <dbReference type="ARBA" id="ARBA00022741"/>
    </source>
</evidence>
<dbReference type="SMART" id="SM00278">
    <property type="entry name" value="HhH1"/>
    <property type="match status" value="3"/>
</dbReference>
<feature type="domain" description="AAA+ ATPase" evidence="5">
    <location>
        <begin position="334"/>
        <end position="478"/>
    </location>
</feature>
<keyword evidence="3" id="KW-0347">Helicase</keyword>
<keyword evidence="2 3" id="KW-0067">ATP-binding</keyword>